<keyword evidence="7 9" id="KW-0472">Membrane</keyword>
<name>A0A095YSR8_9BURK</name>
<evidence type="ECO:0000256" key="1">
    <source>
        <dbReference type="ARBA" id="ARBA00004571"/>
    </source>
</evidence>
<dbReference type="InterPro" id="IPR039426">
    <property type="entry name" value="TonB-dep_rcpt-like"/>
</dbReference>
<accession>A0A095YSR8</accession>
<sequence length="374" mass="42229">MDWKLNLYANRNKLTDYQANRSAKTNAYGGSAKNTFKAEYGDLYNQLTVGADYHYEEGETNGLMGPRFLGTKKKTTDSKNLGLFIQNELQFKRLRVGAGLRFDRYSTDYGPYHMSDSHFSPNISAELELAYGFSVDASHARAVRGSGSIPMGFLTRVDDKTNFNNGQPLKAEKSKSTEFGLSFKKSGVFTQYDALSARASYFNTHIDNMIEWVGGGMTYPAFIRNMPGTLRTKGWDIRLSWSIPQYQTTLALTKADVTADGKPLGVVRRKGAALGDRLTWSHRWQVNEEISLAYHLNAVRRNKDVPGSSIERPGYALHDIQAQWEPKAVPGLSLNFAVHNLTDKRYSSHTSIAFRDSVLMEPGRDFRFTLRYQY</sequence>
<keyword evidence="8 9" id="KW-0998">Cell outer membrane</keyword>
<dbReference type="EMBL" id="JRNI01000094">
    <property type="protein sequence ID" value="KGF25455.1"/>
    <property type="molecule type" value="Genomic_DNA"/>
</dbReference>
<feature type="domain" description="TonB-dependent receptor-like beta-barrel" evidence="10">
    <location>
        <begin position="13"/>
        <end position="341"/>
    </location>
</feature>
<keyword evidence="6" id="KW-0798">TonB box</keyword>
<evidence type="ECO:0000256" key="6">
    <source>
        <dbReference type="ARBA" id="ARBA00023077"/>
    </source>
</evidence>
<comment type="similarity">
    <text evidence="2 9">Belongs to the TonB-dependent receptor family.</text>
</comment>
<dbReference type="eggNOG" id="COG4771">
    <property type="taxonomic scope" value="Bacteria"/>
</dbReference>
<reference evidence="11 12" key="1">
    <citation type="submission" date="2014-07" db="EMBL/GenBank/DDBJ databases">
        <authorList>
            <person name="McCorrison J."/>
            <person name="Sanka R."/>
            <person name="Torralba M."/>
            <person name="Gillis M."/>
            <person name="Haft D.H."/>
            <person name="Methe B."/>
            <person name="Sutton G."/>
            <person name="Nelson K.E."/>
        </authorList>
    </citation>
    <scope>NUCLEOTIDE SEQUENCE [LARGE SCALE GENOMIC DNA]</scope>
    <source>
        <strain evidence="11 12">DNF00040</strain>
    </source>
</reference>
<keyword evidence="12" id="KW-1185">Reference proteome</keyword>
<keyword evidence="4 9" id="KW-1134">Transmembrane beta strand</keyword>
<protein>
    <recommendedName>
        <fullName evidence="10">TonB-dependent receptor-like beta-barrel domain-containing protein</fullName>
    </recommendedName>
</protein>
<evidence type="ECO:0000256" key="7">
    <source>
        <dbReference type="ARBA" id="ARBA00023136"/>
    </source>
</evidence>
<evidence type="ECO:0000256" key="3">
    <source>
        <dbReference type="ARBA" id="ARBA00022448"/>
    </source>
</evidence>
<dbReference type="PANTHER" id="PTHR30069">
    <property type="entry name" value="TONB-DEPENDENT OUTER MEMBRANE RECEPTOR"/>
    <property type="match status" value="1"/>
</dbReference>
<evidence type="ECO:0000313" key="11">
    <source>
        <dbReference type="EMBL" id="KGF25455.1"/>
    </source>
</evidence>
<evidence type="ECO:0000256" key="9">
    <source>
        <dbReference type="PROSITE-ProRule" id="PRU01360"/>
    </source>
</evidence>
<dbReference type="AlphaFoldDB" id="A0A095YSR8"/>
<dbReference type="PROSITE" id="PS52016">
    <property type="entry name" value="TONB_DEPENDENT_REC_3"/>
    <property type="match status" value="1"/>
</dbReference>
<dbReference type="PANTHER" id="PTHR30069:SF41">
    <property type="entry name" value="HEME_HEMOPEXIN UTILIZATION PROTEIN C"/>
    <property type="match status" value="1"/>
</dbReference>
<evidence type="ECO:0000256" key="8">
    <source>
        <dbReference type="ARBA" id="ARBA00023237"/>
    </source>
</evidence>
<evidence type="ECO:0000259" key="10">
    <source>
        <dbReference type="Pfam" id="PF00593"/>
    </source>
</evidence>
<evidence type="ECO:0000256" key="4">
    <source>
        <dbReference type="ARBA" id="ARBA00022452"/>
    </source>
</evidence>
<keyword evidence="3 9" id="KW-0813">Transport</keyword>
<dbReference type="InterPro" id="IPR036942">
    <property type="entry name" value="Beta-barrel_TonB_sf"/>
</dbReference>
<dbReference type="SUPFAM" id="SSF56935">
    <property type="entry name" value="Porins"/>
    <property type="match status" value="1"/>
</dbReference>
<evidence type="ECO:0000313" key="12">
    <source>
        <dbReference type="Proteomes" id="UP000029629"/>
    </source>
</evidence>
<dbReference type="GO" id="GO:0009279">
    <property type="term" value="C:cell outer membrane"/>
    <property type="evidence" value="ECO:0007669"/>
    <property type="project" value="UniProtKB-SubCell"/>
</dbReference>
<gene>
    <name evidence="11" type="ORF">HMPREF2130_11160</name>
</gene>
<keyword evidence="5 9" id="KW-0812">Transmembrane</keyword>
<dbReference type="GO" id="GO:0015344">
    <property type="term" value="F:siderophore uptake transmembrane transporter activity"/>
    <property type="evidence" value="ECO:0007669"/>
    <property type="project" value="TreeGrafter"/>
</dbReference>
<evidence type="ECO:0000256" key="2">
    <source>
        <dbReference type="ARBA" id="ARBA00009810"/>
    </source>
</evidence>
<evidence type="ECO:0000256" key="5">
    <source>
        <dbReference type="ARBA" id="ARBA00022692"/>
    </source>
</evidence>
<dbReference type="Proteomes" id="UP000029629">
    <property type="component" value="Unassembled WGS sequence"/>
</dbReference>
<dbReference type="Pfam" id="PF00593">
    <property type="entry name" value="TonB_dep_Rec_b-barrel"/>
    <property type="match status" value="1"/>
</dbReference>
<dbReference type="GO" id="GO:0044718">
    <property type="term" value="P:siderophore transmembrane transport"/>
    <property type="evidence" value="ECO:0007669"/>
    <property type="project" value="TreeGrafter"/>
</dbReference>
<proteinExistence type="inferred from homology"/>
<comment type="caution">
    <text evidence="11">The sequence shown here is derived from an EMBL/GenBank/DDBJ whole genome shotgun (WGS) entry which is preliminary data.</text>
</comment>
<comment type="subcellular location">
    <subcellularLocation>
        <location evidence="1 9">Cell outer membrane</location>
        <topology evidence="1 9">Multi-pass membrane protein</topology>
    </subcellularLocation>
</comment>
<organism evidence="11 12">
    <name type="scientific">Oligella urethralis DNF00040</name>
    <dbReference type="NCBI Taxonomy" id="1401065"/>
    <lineage>
        <taxon>Bacteria</taxon>
        <taxon>Pseudomonadati</taxon>
        <taxon>Pseudomonadota</taxon>
        <taxon>Betaproteobacteria</taxon>
        <taxon>Burkholderiales</taxon>
        <taxon>Alcaligenaceae</taxon>
        <taxon>Oligella</taxon>
    </lineage>
</organism>
<dbReference type="InterPro" id="IPR000531">
    <property type="entry name" value="Beta-barrel_TonB"/>
</dbReference>
<dbReference type="Gene3D" id="2.40.170.20">
    <property type="entry name" value="TonB-dependent receptor, beta-barrel domain"/>
    <property type="match status" value="1"/>
</dbReference>